<dbReference type="PANTHER" id="PTHR45620:SF18">
    <property type="entry name" value="PARATHYROID HORMONE_PARATHYROID HORMONE-RELATED PEPTIDE RECEPTOR"/>
    <property type="match status" value="1"/>
</dbReference>
<gene>
    <name evidence="2" type="ORF">PECUL_23A025850</name>
</gene>
<dbReference type="InterPro" id="IPR001879">
    <property type="entry name" value="GPCR_2_extracellular_dom"/>
</dbReference>
<dbReference type="InterPro" id="IPR017983">
    <property type="entry name" value="GPCR_2_secretin-like_CS"/>
</dbReference>
<keyword evidence="3" id="KW-1185">Reference proteome</keyword>
<dbReference type="Pfam" id="PF02793">
    <property type="entry name" value="HRM"/>
    <property type="match status" value="1"/>
</dbReference>
<evidence type="ECO:0000259" key="1">
    <source>
        <dbReference type="PROSITE" id="PS50227"/>
    </source>
</evidence>
<dbReference type="PROSITE" id="PS50227">
    <property type="entry name" value="G_PROTEIN_RECEP_F2_3"/>
    <property type="match status" value="1"/>
</dbReference>
<dbReference type="GO" id="GO:0017046">
    <property type="term" value="F:peptide hormone binding"/>
    <property type="evidence" value="ECO:0007669"/>
    <property type="project" value="TreeGrafter"/>
</dbReference>
<sequence>MVTQAQRNCQMGINAQIFGKQRDLMNGLGCPPEWDGLICWPRGAPNQLVSVPCPKHIYDFNHQGLAHRRCGESGTWIQVPELNRAWANYSECLMFNSPGKKLQDQNVFERLRVIYTVGYSASLAA</sequence>
<accession>A0AAD1WCX0</accession>
<evidence type="ECO:0000313" key="3">
    <source>
        <dbReference type="Proteomes" id="UP001295444"/>
    </source>
</evidence>
<name>A0AAD1WCX0_PELCU</name>
<dbReference type="AlphaFoldDB" id="A0AAD1WCX0"/>
<dbReference type="GO" id="GO:0008528">
    <property type="term" value="F:G protein-coupled peptide receptor activity"/>
    <property type="evidence" value="ECO:0007669"/>
    <property type="project" value="TreeGrafter"/>
</dbReference>
<dbReference type="SUPFAM" id="SSF111418">
    <property type="entry name" value="Hormone receptor domain"/>
    <property type="match status" value="1"/>
</dbReference>
<dbReference type="Proteomes" id="UP001295444">
    <property type="component" value="Chromosome 06"/>
</dbReference>
<dbReference type="EMBL" id="OW240917">
    <property type="protein sequence ID" value="CAH2302871.1"/>
    <property type="molecule type" value="Genomic_DNA"/>
</dbReference>
<evidence type="ECO:0000313" key="2">
    <source>
        <dbReference type="EMBL" id="CAH2302871.1"/>
    </source>
</evidence>
<dbReference type="SMART" id="SM00008">
    <property type="entry name" value="HormR"/>
    <property type="match status" value="1"/>
</dbReference>
<dbReference type="PANTHER" id="PTHR45620">
    <property type="entry name" value="PDF RECEPTOR-LIKE PROTEIN-RELATED"/>
    <property type="match status" value="1"/>
</dbReference>
<dbReference type="InterPro" id="IPR050332">
    <property type="entry name" value="GPCR_2"/>
</dbReference>
<keyword evidence="2" id="KW-0675">Receptor</keyword>
<dbReference type="PROSITE" id="PS00649">
    <property type="entry name" value="G_PROTEIN_RECEP_F2_1"/>
    <property type="match status" value="1"/>
</dbReference>
<dbReference type="GO" id="GO:0007188">
    <property type="term" value="P:adenylate cyclase-modulating G protein-coupled receptor signaling pathway"/>
    <property type="evidence" value="ECO:0007669"/>
    <property type="project" value="TreeGrafter"/>
</dbReference>
<dbReference type="Gene3D" id="4.10.1240.10">
    <property type="entry name" value="GPCR, family 2, extracellular hormone receptor domain"/>
    <property type="match status" value="1"/>
</dbReference>
<dbReference type="InterPro" id="IPR036445">
    <property type="entry name" value="GPCR_2_extracell_dom_sf"/>
</dbReference>
<feature type="domain" description="G-protein coupled receptors family 2 profile 1" evidence="1">
    <location>
        <begin position="8"/>
        <end position="96"/>
    </location>
</feature>
<proteinExistence type="predicted"/>
<organism evidence="2 3">
    <name type="scientific">Pelobates cultripes</name>
    <name type="common">Western spadefoot toad</name>
    <dbReference type="NCBI Taxonomy" id="61616"/>
    <lineage>
        <taxon>Eukaryota</taxon>
        <taxon>Metazoa</taxon>
        <taxon>Chordata</taxon>
        <taxon>Craniata</taxon>
        <taxon>Vertebrata</taxon>
        <taxon>Euteleostomi</taxon>
        <taxon>Amphibia</taxon>
        <taxon>Batrachia</taxon>
        <taxon>Anura</taxon>
        <taxon>Pelobatoidea</taxon>
        <taxon>Pelobatidae</taxon>
        <taxon>Pelobates</taxon>
    </lineage>
</organism>
<reference evidence="2" key="1">
    <citation type="submission" date="2022-03" db="EMBL/GenBank/DDBJ databases">
        <authorList>
            <person name="Alioto T."/>
            <person name="Alioto T."/>
            <person name="Gomez Garrido J."/>
        </authorList>
    </citation>
    <scope>NUCLEOTIDE SEQUENCE</scope>
</reference>
<dbReference type="GO" id="GO:0005886">
    <property type="term" value="C:plasma membrane"/>
    <property type="evidence" value="ECO:0007669"/>
    <property type="project" value="TreeGrafter"/>
</dbReference>
<protein>
    <submittedName>
        <fullName evidence="2">Parathyroid hormone parathyroid hormone-related peptide receptor-like</fullName>
    </submittedName>
</protein>